<protein>
    <submittedName>
        <fullName evidence="2">Organic hydroperoxide resistance protein</fullName>
    </submittedName>
</protein>
<dbReference type="Gene3D" id="3.30.300.20">
    <property type="match status" value="1"/>
</dbReference>
<dbReference type="EMBL" id="CP021235">
    <property type="protein sequence ID" value="ARS35201.1"/>
    <property type="molecule type" value="Genomic_DNA"/>
</dbReference>
<dbReference type="RefSeq" id="WP_025605800.1">
    <property type="nucleotide sequence ID" value="NZ_CP021235.1"/>
</dbReference>
<dbReference type="Gene3D" id="2.20.25.10">
    <property type="match status" value="1"/>
</dbReference>
<dbReference type="Proteomes" id="UP000266292">
    <property type="component" value="Chromosome"/>
</dbReference>
<reference evidence="3" key="1">
    <citation type="submission" date="2017-05" db="EMBL/GenBank/DDBJ databases">
        <authorList>
            <person name="Ray J."/>
            <person name="Price M."/>
            <person name="Deutschbauer A."/>
        </authorList>
    </citation>
    <scope>NUCLEOTIDE SEQUENCE [LARGE SCALE GENOMIC DNA]</scope>
    <source>
        <strain evidence="3">DSM 19842</strain>
    </source>
</reference>
<dbReference type="NCBIfam" id="TIGR03561">
    <property type="entry name" value="organ_hyd_perox"/>
    <property type="match status" value="1"/>
</dbReference>
<dbReference type="PANTHER" id="PTHR33797">
    <property type="entry name" value="ORGANIC HYDROPEROXIDE RESISTANCE PROTEIN-LIKE"/>
    <property type="match status" value="1"/>
</dbReference>
<dbReference type="PANTHER" id="PTHR33797:SF2">
    <property type="entry name" value="ORGANIC HYDROPEROXIDE RESISTANCE PROTEIN-LIKE"/>
    <property type="match status" value="1"/>
</dbReference>
<evidence type="ECO:0000256" key="1">
    <source>
        <dbReference type="ARBA" id="ARBA00007378"/>
    </source>
</evidence>
<accession>A0A1X9YQS9</accession>
<dbReference type="STRING" id="709015.GCA_000472485_01392"/>
<dbReference type="InterPro" id="IPR019953">
    <property type="entry name" value="OHR"/>
</dbReference>
<dbReference type="KEGG" id="pact:CA264_06965"/>
<sequence>MEALYSTKATATGGRNGHVKSETGVLDIEVRTPESLGGAKGDFLNPEILFAGGYAACFDNALLMIIRTQKVKAGTTTTTAHVSMGKLDNGGYGLAVTLEVNVPGVAQQLVEAAHEVCPYSNAIRGNVNVELVVTTNATVGA</sequence>
<dbReference type="InterPro" id="IPR036102">
    <property type="entry name" value="OsmC/Ohrsf"/>
</dbReference>
<evidence type="ECO:0000313" key="2">
    <source>
        <dbReference type="EMBL" id="ARS35201.1"/>
    </source>
</evidence>
<dbReference type="AlphaFoldDB" id="A0A1X9YQS9"/>
<dbReference type="Pfam" id="PF02566">
    <property type="entry name" value="OsmC"/>
    <property type="match status" value="1"/>
</dbReference>
<dbReference type="InterPro" id="IPR003718">
    <property type="entry name" value="OsmC/Ohr_fam"/>
</dbReference>
<dbReference type="GO" id="GO:0006979">
    <property type="term" value="P:response to oxidative stress"/>
    <property type="evidence" value="ECO:0007669"/>
    <property type="project" value="InterPro"/>
</dbReference>
<comment type="similarity">
    <text evidence="1">Belongs to the OsmC/Ohr family.</text>
</comment>
<gene>
    <name evidence="2" type="ORF">CA264_06965</name>
</gene>
<evidence type="ECO:0000313" key="3">
    <source>
        <dbReference type="Proteomes" id="UP000266292"/>
    </source>
</evidence>
<organism evidence="2 3">
    <name type="scientific">Pontibacter actiniarum</name>
    <dbReference type="NCBI Taxonomy" id="323450"/>
    <lineage>
        <taxon>Bacteria</taxon>
        <taxon>Pseudomonadati</taxon>
        <taxon>Bacteroidota</taxon>
        <taxon>Cytophagia</taxon>
        <taxon>Cytophagales</taxon>
        <taxon>Hymenobacteraceae</taxon>
        <taxon>Pontibacter</taxon>
    </lineage>
</organism>
<dbReference type="InterPro" id="IPR015946">
    <property type="entry name" value="KH_dom-like_a/b"/>
</dbReference>
<keyword evidence="3" id="KW-1185">Reference proteome</keyword>
<proteinExistence type="inferred from homology"/>
<dbReference type="SUPFAM" id="SSF82784">
    <property type="entry name" value="OsmC-like"/>
    <property type="match status" value="1"/>
</dbReference>
<name>A0A1X9YQS9_9BACT</name>
<dbReference type="OrthoDB" id="9797508at2"/>